<evidence type="ECO:0000313" key="5">
    <source>
        <dbReference type="EMBL" id="KAG0558545.1"/>
    </source>
</evidence>
<comment type="caution">
    <text evidence="5">The sequence shown here is derived from an EMBL/GenBank/DDBJ whole genome shotgun (WGS) entry which is preliminary data.</text>
</comment>
<evidence type="ECO:0000256" key="4">
    <source>
        <dbReference type="ARBA" id="ARBA00023591"/>
    </source>
</evidence>
<reference evidence="5" key="1">
    <citation type="submission" date="2020-06" db="EMBL/GenBank/DDBJ databases">
        <title>WGS assembly of Ceratodon purpureus strain R40.</title>
        <authorList>
            <person name="Carey S.B."/>
            <person name="Jenkins J."/>
            <person name="Shu S."/>
            <person name="Lovell J.T."/>
            <person name="Sreedasyam A."/>
            <person name="Maumus F."/>
            <person name="Tiley G.P."/>
            <person name="Fernandez-Pozo N."/>
            <person name="Barry K."/>
            <person name="Chen C."/>
            <person name="Wang M."/>
            <person name="Lipzen A."/>
            <person name="Daum C."/>
            <person name="Saski C.A."/>
            <person name="Payton A.C."/>
            <person name="Mcbreen J.C."/>
            <person name="Conrad R.E."/>
            <person name="Kollar L.M."/>
            <person name="Olsson S."/>
            <person name="Huttunen S."/>
            <person name="Landis J.B."/>
            <person name="Wickett N.J."/>
            <person name="Johnson M.G."/>
            <person name="Rensing S.A."/>
            <person name="Grimwood J."/>
            <person name="Schmutz J."/>
            <person name="Mcdaniel S.F."/>
        </authorList>
    </citation>
    <scope>NUCLEOTIDE SEQUENCE</scope>
    <source>
        <strain evidence="5">R40</strain>
    </source>
</reference>
<evidence type="ECO:0000256" key="3">
    <source>
        <dbReference type="ARBA" id="ARBA00022729"/>
    </source>
</evidence>
<evidence type="ECO:0000256" key="1">
    <source>
        <dbReference type="ARBA" id="ARBA00004613"/>
    </source>
</evidence>
<comment type="subcellular location">
    <subcellularLocation>
        <location evidence="1">Secreted</location>
    </subcellularLocation>
</comment>
<sequence>MAGAQLERSASSVRESMAAFQRSASSVKVDLAATPILPRTGSALNGDGKLKLSPSMSSKDVALLGASSPGIRNRNIVIGLLSTLLILAVSWHSFSPDAIPAYEAPVGSSKWSHGGRAVPYKEFVQKSLVGAQKFLVQDPTINMKYHGGPLLTGTMKVHVIFYGYWAANQKTILTDFIKSFAAPKPSTNFPTVAGWWSITKNYKDKAKTPVAQKVVLGKVVEDKYSFKKNLKEADIEAIVAKSLKAIDPKFVDPTALYVVVTSPDVNVQGFCSSLCGTHSFTRSPLTQHKVLPFVWVGNPSKLCPGHCAWPYAKADYGAGPNVPPLKAPNGDVGVDGMTITLASMIVGAATNTRDNGYYQGDTAYDGYEAVAACGGIFGDGAYPGYAGKLLKTTTGASYNVNGVNGKKFLVPFMFNLATKKCAMQ</sequence>
<dbReference type="PANTHER" id="PTHR31279:SF79">
    <property type="entry name" value="PROTEIN EXORDIUM-LIKE 2"/>
    <property type="match status" value="1"/>
</dbReference>
<dbReference type="GO" id="GO:0005576">
    <property type="term" value="C:extracellular region"/>
    <property type="evidence" value="ECO:0007669"/>
    <property type="project" value="UniProtKB-SubCell"/>
</dbReference>
<evidence type="ECO:0000313" key="6">
    <source>
        <dbReference type="Proteomes" id="UP000822688"/>
    </source>
</evidence>
<dbReference type="PANTHER" id="PTHR31279">
    <property type="entry name" value="PROTEIN EXORDIUM-LIKE 5"/>
    <property type="match status" value="1"/>
</dbReference>
<dbReference type="Pfam" id="PF04674">
    <property type="entry name" value="Phi_1"/>
    <property type="match status" value="1"/>
</dbReference>
<keyword evidence="2" id="KW-0964">Secreted</keyword>
<evidence type="ECO:0000256" key="2">
    <source>
        <dbReference type="ARBA" id="ARBA00022525"/>
    </source>
</evidence>
<keyword evidence="3" id="KW-0732">Signal</keyword>
<name>A0A8T0GIY6_CERPU</name>
<organism evidence="5 6">
    <name type="scientific">Ceratodon purpureus</name>
    <name type="common">Fire moss</name>
    <name type="synonym">Dicranum purpureum</name>
    <dbReference type="NCBI Taxonomy" id="3225"/>
    <lineage>
        <taxon>Eukaryota</taxon>
        <taxon>Viridiplantae</taxon>
        <taxon>Streptophyta</taxon>
        <taxon>Embryophyta</taxon>
        <taxon>Bryophyta</taxon>
        <taxon>Bryophytina</taxon>
        <taxon>Bryopsida</taxon>
        <taxon>Dicranidae</taxon>
        <taxon>Pseudoditrichales</taxon>
        <taxon>Ditrichaceae</taxon>
        <taxon>Ceratodon</taxon>
    </lineage>
</organism>
<protein>
    <submittedName>
        <fullName evidence="5">Uncharacterized protein</fullName>
    </submittedName>
</protein>
<proteinExistence type="inferred from homology"/>
<accession>A0A8T0GIY6</accession>
<dbReference type="Proteomes" id="UP000822688">
    <property type="component" value="Chromosome 10"/>
</dbReference>
<keyword evidence="6" id="KW-1185">Reference proteome</keyword>
<dbReference type="AlphaFoldDB" id="A0A8T0GIY6"/>
<dbReference type="InterPro" id="IPR006766">
    <property type="entry name" value="EXORDIUM-like"/>
</dbReference>
<comment type="similarity">
    <text evidence="4">Belongs to the EXORDIUM family.</text>
</comment>
<dbReference type="EMBL" id="CM026431">
    <property type="protein sequence ID" value="KAG0558545.1"/>
    <property type="molecule type" value="Genomic_DNA"/>
</dbReference>
<gene>
    <name evidence="5" type="ORF">KC19_10G036300</name>
</gene>